<feature type="region of interest" description="Disordered" evidence="1">
    <location>
        <begin position="1"/>
        <end position="20"/>
    </location>
</feature>
<dbReference type="AlphaFoldDB" id="A0A5C5YXD0"/>
<dbReference type="RefSeq" id="WP_146394874.1">
    <property type="nucleotide sequence ID" value="NZ_SJPJ01000001.1"/>
</dbReference>
<evidence type="ECO:0000313" key="2">
    <source>
        <dbReference type="EMBL" id="TWT79719.1"/>
    </source>
</evidence>
<dbReference type="Proteomes" id="UP000315010">
    <property type="component" value="Unassembled WGS sequence"/>
</dbReference>
<proteinExistence type="predicted"/>
<dbReference type="EMBL" id="SJPJ01000001">
    <property type="protein sequence ID" value="TWT79719.1"/>
    <property type="molecule type" value="Genomic_DNA"/>
</dbReference>
<evidence type="ECO:0000313" key="3">
    <source>
        <dbReference type="Proteomes" id="UP000315010"/>
    </source>
</evidence>
<protein>
    <submittedName>
        <fullName evidence="2">Uncharacterized protein</fullName>
    </submittedName>
</protein>
<gene>
    <name evidence="2" type="ORF">CA13_11260</name>
</gene>
<keyword evidence="3" id="KW-1185">Reference proteome</keyword>
<reference evidence="2 3" key="1">
    <citation type="submission" date="2019-02" db="EMBL/GenBank/DDBJ databases">
        <title>Deep-cultivation of Planctomycetes and their phenomic and genomic characterization uncovers novel biology.</title>
        <authorList>
            <person name="Wiegand S."/>
            <person name="Jogler M."/>
            <person name="Boedeker C."/>
            <person name="Pinto D."/>
            <person name="Vollmers J."/>
            <person name="Rivas-Marin E."/>
            <person name="Kohn T."/>
            <person name="Peeters S.H."/>
            <person name="Heuer A."/>
            <person name="Rast P."/>
            <person name="Oberbeckmann S."/>
            <person name="Bunk B."/>
            <person name="Jeske O."/>
            <person name="Meyerdierks A."/>
            <person name="Storesund J.E."/>
            <person name="Kallscheuer N."/>
            <person name="Luecker S."/>
            <person name="Lage O.M."/>
            <person name="Pohl T."/>
            <person name="Merkel B.J."/>
            <person name="Hornburger P."/>
            <person name="Mueller R.-W."/>
            <person name="Bruemmer F."/>
            <person name="Labrenz M."/>
            <person name="Spormann A.M."/>
            <person name="Op Den Camp H."/>
            <person name="Overmann J."/>
            <person name="Amann R."/>
            <person name="Jetten M.S.M."/>
            <person name="Mascher T."/>
            <person name="Medema M.H."/>
            <person name="Devos D.P."/>
            <person name="Kaster A.-K."/>
            <person name="Ovreas L."/>
            <person name="Rohde M."/>
            <person name="Galperin M.Y."/>
            <person name="Jogler C."/>
        </authorList>
    </citation>
    <scope>NUCLEOTIDE SEQUENCE [LARGE SCALE GENOMIC DNA]</scope>
    <source>
        <strain evidence="2 3">CA13</strain>
    </source>
</reference>
<comment type="caution">
    <text evidence="2">The sequence shown here is derived from an EMBL/GenBank/DDBJ whole genome shotgun (WGS) entry which is preliminary data.</text>
</comment>
<accession>A0A5C5YXD0</accession>
<organism evidence="2 3">
    <name type="scientific">Novipirellula herctigrandis</name>
    <dbReference type="NCBI Taxonomy" id="2527986"/>
    <lineage>
        <taxon>Bacteria</taxon>
        <taxon>Pseudomonadati</taxon>
        <taxon>Planctomycetota</taxon>
        <taxon>Planctomycetia</taxon>
        <taxon>Pirellulales</taxon>
        <taxon>Pirellulaceae</taxon>
        <taxon>Novipirellula</taxon>
    </lineage>
</organism>
<name>A0A5C5YXD0_9BACT</name>
<sequence>MAALPYVDPKDGNPTSGTIKLRHERDGRYRGVIRNEPFLKMEPDENGERGLIITVVDASLGFEPRPNEPEIKGDEGLL</sequence>
<evidence type="ECO:0000256" key="1">
    <source>
        <dbReference type="SAM" id="MobiDB-lite"/>
    </source>
</evidence>